<evidence type="ECO:0000313" key="2">
    <source>
        <dbReference type="EMBL" id="KAJ7778615.1"/>
    </source>
</evidence>
<organism evidence="2 3">
    <name type="scientific">Mycena maculata</name>
    <dbReference type="NCBI Taxonomy" id="230809"/>
    <lineage>
        <taxon>Eukaryota</taxon>
        <taxon>Fungi</taxon>
        <taxon>Dikarya</taxon>
        <taxon>Basidiomycota</taxon>
        <taxon>Agaricomycotina</taxon>
        <taxon>Agaricomycetes</taxon>
        <taxon>Agaricomycetidae</taxon>
        <taxon>Agaricales</taxon>
        <taxon>Marasmiineae</taxon>
        <taxon>Mycenaceae</taxon>
        <taxon>Mycena</taxon>
    </lineage>
</organism>
<dbReference type="AlphaFoldDB" id="A0AAD7K787"/>
<name>A0AAD7K787_9AGAR</name>
<feature type="region of interest" description="Disordered" evidence="1">
    <location>
        <begin position="188"/>
        <end position="252"/>
    </location>
</feature>
<dbReference type="EMBL" id="JARJLG010000008">
    <property type="protein sequence ID" value="KAJ7778615.1"/>
    <property type="molecule type" value="Genomic_DNA"/>
</dbReference>
<evidence type="ECO:0000313" key="3">
    <source>
        <dbReference type="Proteomes" id="UP001215280"/>
    </source>
</evidence>
<feature type="region of interest" description="Disordered" evidence="1">
    <location>
        <begin position="307"/>
        <end position="570"/>
    </location>
</feature>
<feature type="compositionally biased region" description="Polar residues" evidence="1">
    <location>
        <begin position="188"/>
        <end position="208"/>
    </location>
</feature>
<feature type="compositionally biased region" description="Acidic residues" evidence="1">
    <location>
        <begin position="531"/>
        <end position="550"/>
    </location>
</feature>
<dbReference type="Proteomes" id="UP001215280">
    <property type="component" value="Unassembled WGS sequence"/>
</dbReference>
<accession>A0AAD7K787</accession>
<gene>
    <name evidence="2" type="ORF">DFH07DRAFT_535234</name>
</gene>
<feature type="compositionally biased region" description="Acidic residues" evidence="1">
    <location>
        <begin position="499"/>
        <end position="509"/>
    </location>
</feature>
<feature type="compositionally biased region" description="Pro residues" evidence="1">
    <location>
        <begin position="398"/>
        <end position="415"/>
    </location>
</feature>
<proteinExistence type="predicted"/>
<feature type="region of interest" description="Disordered" evidence="1">
    <location>
        <begin position="1"/>
        <end position="72"/>
    </location>
</feature>
<feature type="compositionally biased region" description="Low complexity" evidence="1">
    <location>
        <begin position="158"/>
        <end position="175"/>
    </location>
</feature>
<comment type="caution">
    <text evidence="2">The sequence shown here is derived from an EMBL/GenBank/DDBJ whole genome shotgun (WGS) entry which is preliminary data.</text>
</comment>
<reference evidence="2" key="1">
    <citation type="submission" date="2023-03" db="EMBL/GenBank/DDBJ databases">
        <title>Massive genome expansion in bonnet fungi (Mycena s.s.) driven by repeated elements and novel gene families across ecological guilds.</title>
        <authorList>
            <consortium name="Lawrence Berkeley National Laboratory"/>
            <person name="Harder C.B."/>
            <person name="Miyauchi S."/>
            <person name="Viragh M."/>
            <person name="Kuo A."/>
            <person name="Thoen E."/>
            <person name="Andreopoulos B."/>
            <person name="Lu D."/>
            <person name="Skrede I."/>
            <person name="Drula E."/>
            <person name="Henrissat B."/>
            <person name="Morin E."/>
            <person name="Kohler A."/>
            <person name="Barry K."/>
            <person name="LaButti K."/>
            <person name="Morin E."/>
            <person name="Salamov A."/>
            <person name="Lipzen A."/>
            <person name="Mereny Z."/>
            <person name="Hegedus B."/>
            <person name="Baldrian P."/>
            <person name="Stursova M."/>
            <person name="Weitz H."/>
            <person name="Taylor A."/>
            <person name="Grigoriev I.V."/>
            <person name="Nagy L.G."/>
            <person name="Martin F."/>
            <person name="Kauserud H."/>
        </authorList>
    </citation>
    <scope>NUCLEOTIDE SEQUENCE</scope>
    <source>
        <strain evidence="2">CBHHK188m</strain>
    </source>
</reference>
<feature type="compositionally biased region" description="Low complexity" evidence="1">
    <location>
        <begin position="1"/>
        <end position="47"/>
    </location>
</feature>
<keyword evidence="3" id="KW-1185">Reference proteome</keyword>
<evidence type="ECO:0000256" key="1">
    <source>
        <dbReference type="SAM" id="MobiDB-lite"/>
    </source>
</evidence>
<feature type="region of interest" description="Disordered" evidence="1">
    <location>
        <begin position="96"/>
        <end position="175"/>
    </location>
</feature>
<feature type="compositionally biased region" description="Polar residues" evidence="1">
    <location>
        <begin position="98"/>
        <end position="110"/>
    </location>
</feature>
<feature type="compositionally biased region" description="Polar residues" evidence="1">
    <location>
        <begin position="307"/>
        <end position="317"/>
    </location>
</feature>
<sequence length="570" mass="59386">MSLSPPSILLPSRPSTNSLSSDDSSASNRYSNSSASSASSHTSADTPTNDKHSTPMSPPTSSLRIRFAPLPDPRRSVLVDELPLPLPIEVKVEAPLPSLSSNSPTASPLSTHPHLPVHNHSASAPPPSSYTPPRIEGKSATWPKPRSLLRSFRRGANTPASSTDSLTPTPSLETPLADLGLTRWASSTSVASTNGGSPLARTQSQSSVAAPKKRGRALFGSRDSEKKEGKKKSTSVPPVPALNPFASSAGKRGTRMLNGRVYGGKNNAANPFASARDEEPTFVEWGYGGMGSVKNNAHGHSAWGKVQSNAATSTPNGAANGHVGMGVVSGGDDDDDGSGMGWVKRRREAREREAREAAKQLENPKEGEKEKEGPEAGDGESMTTTTPTGEVAPHPHPHAPPDLPSPLALPSPPFGSPSLGSGHAPPFSASPLGTPALPSASSGEEHVLRAVTLPAHFRGHHHSHQRSSSNALAALAAAQDAKPKPASVSSSESMSSSNSDEESDSEDEDGKAKAAEGSVEPAAAKGGKAAEEEEADDEDEDEDEDDEAEEVERRRTALSAGVEKISRHKE</sequence>
<feature type="compositionally biased region" description="Basic and acidic residues" evidence="1">
    <location>
        <begin position="348"/>
        <end position="374"/>
    </location>
</feature>
<feature type="compositionally biased region" description="Low complexity" evidence="1">
    <location>
        <begin position="466"/>
        <end position="498"/>
    </location>
</feature>
<protein>
    <submittedName>
        <fullName evidence="2">Uncharacterized protein</fullName>
    </submittedName>
</protein>